<dbReference type="AlphaFoldDB" id="A0A0K2SGB1"/>
<protein>
    <submittedName>
        <fullName evidence="4">Thiamine-phosphate pyrophosphorylase</fullName>
    </submittedName>
</protein>
<evidence type="ECO:0000256" key="2">
    <source>
        <dbReference type="ARBA" id="ARBA00022977"/>
    </source>
</evidence>
<name>A0A0K2SGB1_LIMPI</name>
<reference evidence="5" key="2">
    <citation type="journal article" date="2016" name="Int. J. Syst. Evol. Microbiol.">
        <title>Complete genome sequence and cell structure of Limnochorda pilosa, a Gram-negative spore-former within the phylum Firmicutes.</title>
        <authorList>
            <person name="Watanabe M."/>
            <person name="Kojima H."/>
            <person name="Fukui M."/>
        </authorList>
    </citation>
    <scope>NUCLEOTIDE SEQUENCE [LARGE SCALE GENOMIC DNA]</scope>
    <source>
        <strain evidence="5">HC45</strain>
    </source>
</reference>
<keyword evidence="2" id="KW-0784">Thiamine biosynthesis</keyword>
<dbReference type="InterPro" id="IPR013785">
    <property type="entry name" value="Aldolase_TIM"/>
</dbReference>
<organism evidence="4 5">
    <name type="scientific">Limnochorda pilosa</name>
    <dbReference type="NCBI Taxonomy" id="1555112"/>
    <lineage>
        <taxon>Bacteria</taxon>
        <taxon>Bacillati</taxon>
        <taxon>Bacillota</taxon>
        <taxon>Limnochordia</taxon>
        <taxon>Limnochordales</taxon>
        <taxon>Limnochordaceae</taxon>
        <taxon>Limnochorda</taxon>
    </lineage>
</organism>
<evidence type="ECO:0000313" key="4">
    <source>
        <dbReference type="EMBL" id="BAS26141.1"/>
    </source>
</evidence>
<dbReference type="KEGG" id="lpil:LIP_0284"/>
<dbReference type="InterPro" id="IPR036206">
    <property type="entry name" value="ThiamineP_synth_sf"/>
</dbReference>
<dbReference type="SUPFAM" id="SSF51391">
    <property type="entry name" value="Thiamin phosphate synthase"/>
    <property type="match status" value="1"/>
</dbReference>
<dbReference type="Proteomes" id="UP000065807">
    <property type="component" value="Chromosome"/>
</dbReference>
<dbReference type="GO" id="GO:0005737">
    <property type="term" value="C:cytoplasm"/>
    <property type="evidence" value="ECO:0007669"/>
    <property type="project" value="TreeGrafter"/>
</dbReference>
<accession>A0A0K2SGB1</accession>
<sequence length="202" mass="21121">MEPGALVDLVGRAAPHGLDSVQLRLRGLPAREVLAVGEALIRVLRPLRIPLLVNDRLDLALAMDSHGVHLRADGLSPHVAVELWERLHPGNPPILGRSVHSVGEAVEATDVTYLIFGHVFETASKQGLPGRGLPSLAHVARSAGAPVLAIGGITPDRVAQVIGAGAAGVAVRSYLTKAPDPARATEALRRALDAAWHESGSP</sequence>
<dbReference type="STRING" id="1555112.LIP_0284"/>
<evidence type="ECO:0000259" key="3">
    <source>
        <dbReference type="Pfam" id="PF02581"/>
    </source>
</evidence>
<evidence type="ECO:0000313" key="5">
    <source>
        <dbReference type="Proteomes" id="UP000065807"/>
    </source>
</evidence>
<keyword evidence="5" id="KW-1185">Reference proteome</keyword>
<gene>
    <name evidence="4" type="ORF">LIP_0284</name>
</gene>
<feature type="domain" description="Thiamine phosphate synthase/TenI" evidence="3">
    <location>
        <begin position="5"/>
        <end position="173"/>
    </location>
</feature>
<dbReference type="InterPro" id="IPR022998">
    <property type="entry name" value="ThiamineP_synth_TenI"/>
</dbReference>
<dbReference type="GO" id="GO:0004789">
    <property type="term" value="F:thiamine-phosphate diphosphorylase activity"/>
    <property type="evidence" value="ECO:0007669"/>
    <property type="project" value="TreeGrafter"/>
</dbReference>
<dbReference type="Pfam" id="PF02581">
    <property type="entry name" value="TMP-TENI"/>
    <property type="match status" value="1"/>
</dbReference>
<comment type="pathway">
    <text evidence="1">Cofactor biosynthesis; thiamine diphosphate biosynthesis.</text>
</comment>
<proteinExistence type="predicted"/>
<dbReference type="EMBL" id="AP014924">
    <property type="protein sequence ID" value="BAS26141.1"/>
    <property type="molecule type" value="Genomic_DNA"/>
</dbReference>
<evidence type="ECO:0000256" key="1">
    <source>
        <dbReference type="ARBA" id="ARBA00004948"/>
    </source>
</evidence>
<dbReference type="CDD" id="cd00564">
    <property type="entry name" value="TMP_TenI"/>
    <property type="match status" value="1"/>
</dbReference>
<dbReference type="Gene3D" id="3.20.20.70">
    <property type="entry name" value="Aldolase class I"/>
    <property type="match status" value="1"/>
</dbReference>
<dbReference type="PANTHER" id="PTHR20857">
    <property type="entry name" value="THIAMINE-PHOSPHATE PYROPHOSPHORYLASE"/>
    <property type="match status" value="1"/>
</dbReference>
<reference evidence="5" key="1">
    <citation type="submission" date="2015-07" db="EMBL/GenBank/DDBJ databases">
        <title>Complete genome sequence and phylogenetic analysis of Limnochorda pilosa.</title>
        <authorList>
            <person name="Watanabe M."/>
            <person name="Kojima H."/>
            <person name="Fukui M."/>
        </authorList>
    </citation>
    <scope>NUCLEOTIDE SEQUENCE [LARGE SCALE GENOMIC DNA]</scope>
    <source>
        <strain evidence="5">HC45</strain>
    </source>
</reference>
<dbReference type="PANTHER" id="PTHR20857:SF15">
    <property type="entry name" value="THIAMINE-PHOSPHATE SYNTHASE"/>
    <property type="match status" value="1"/>
</dbReference>
<dbReference type="GO" id="GO:0009228">
    <property type="term" value="P:thiamine biosynthetic process"/>
    <property type="evidence" value="ECO:0007669"/>
    <property type="project" value="UniProtKB-KW"/>
</dbReference>